<dbReference type="PANTHER" id="PTHR37804:SF1">
    <property type="entry name" value="CDAA REGULATORY PROTEIN CDAR"/>
    <property type="match status" value="1"/>
</dbReference>
<dbReference type="PANTHER" id="PTHR37804">
    <property type="entry name" value="CDAA REGULATORY PROTEIN CDAR"/>
    <property type="match status" value="1"/>
</dbReference>
<dbReference type="EMBL" id="FQVI01000021">
    <property type="protein sequence ID" value="SHF32471.1"/>
    <property type="molecule type" value="Genomic_DNA"/>
</dbReference>
<dbReference type="Gene3D" id="2.170.120.30">
    <property type="match status" value="2"/>
</dbReference>
<protein>
    <submittedName>
        <fullName evidence="1">YbbR domain-containing protein</fullName>
    </submittedName>
</protein>
<dbReference type="InterPro" id="IPR053154">
    <property type="entry name" value="c-di-AMP_regulator"/>
</dbReference>
<dbReference type="AlphaFoldDB" id="A0A1M5AQD3"/>
<evidence type="ECO:0000313" key="1">
    <source>
        <dbReference type="EMBL" id="SHF32471.1"/>
    </source>
</evidence>
<proteinExistence type="predicted"/>
<dbReference type="Gene3D" id="2.170.120.40">
    <property type="entry name" value="YbbR-like domain"/>
    <property type="match status" value="2"/>
</dbReference>
<name>A0A1M5AQD3_9CLOT</name>
<dbReference type="RefSeq" id="WP_072853722.1">
    <property type="nucleotide sequence ID" value="NZ_FQVI01000021.1"/>
</dbReference>
<reference evidence="1 2" key="1">
    <citation type="submission" date="2016-11" db="EMBL/GenBank/DDBJ databases">
        <authorList>
            <person name="Jaros S."/>
            <person name="Januszkiewicz K."/>
            <person name="Wedrychowicz H."/>
        </authorList>
    </citation>
    <scope>NUCLEOTIDE SEQUENCE [LARGE SCALE GENOMIC DNA]</scope>
    <source>
        <strain evidence="1 2">DSM 17459</strain>
    </source>
</reference>
<gene>
    <name evidence="1" type="ORF">SAMN02745158_03303</name>
</gene>
<dbReference type="InterPro" id="IPR012505">
    <property type="entry name" value="YbbR"/>
</dbReference>
<dbReference type="Pfam" id="PF07949">
    <property type="entry name" value="YbbR"/>
    <property type="match status" value="2"/>
</dbReference>
<sequence length="430" mass="46893">MKKSLMNKFTLKIISVFIAVFVWLLVVNIEDPVMTQTISNVSVEITNSTYIESMGKMPLVDEAKRNISVSVTGKRSVVDRLEAKDITAVADLQQIVDMDSDPIMVPITVSCPGITEDHIQARPQNIEIEIDEIKSMDFIVTPDAGSSKPGKGYELGRMTSDPDKITIKGPASVMGKIDKVVAPISVEGLNEDTIIPSTIKIIDKNQDEMSESDVKSLKFADDQSSTVNVAVELWRTKSNIAIEADYSGKPASGYQVDVIESVPETITIAGTEEALQEFADNGNALKIPADEVQLDGESADFEVKVDISKLLPEDIILATNENKIILLKVKILPLGSQEFSIPTTSIQVIKPGDMDVVFDSEKVTIRLKGRKKDLANFSESSIAATLDLSGYSPGEYEVPLTIQVPSQYQVVDEIKVKLQLVKTAAEKSDG</sequence>
<accession>A0A1M5AQD3</accession>
<organism evidence="1 2">
    <name type="scientific">Lactonifactor longoviformis DSM 17459</name>
    <dbReference type="NCBI Taxonomy" id="1122155"/>
    <lineage>
        <taxon>Bacteria</taxon>
        <taxon>Bacillati</taxon>
        <taxon>Bacillota</taxon>
        <taxon>Clostridia</taxon>
        <taxon>Eubacteriales</taxon>
        <taxon>Clostridiaceae</taxon>
        <taxon>Lactonifactor</taxon>
    </lineage>
</organism>
<keyword evidence="2" id="KW-1185">Reference proteome</keyword>
<dbReference type="OrthoDB" id="2111604at2"/>
<dbReference type="STRING" id="1122155.SAMN02745158_03303"/>
<evidence type="ECO:0000313" key="2">
    <source>
        <dbReference type="Proteomes" id="UP000184245"/>
    </source>
</evidence>
<dbReference type="Proteomes" id="UP000184245">
    <property type="component" value="Unassembled WGS sequence"/>
</dbReference>